<evidence type="ECO:0000313" key="1">
    <source>
        <dbReference type="EMBL" id="TWO68313.1"/>
    </source>
</evidence>
<proteinExistence type="predicted"/>
<protein>
    <submittedName>
        <fullName evidence="1">Cysteine-rich CWC family protein</fullName>
    </submittedName>
</protein>
<name>A0A562ZIK8_9BURK</name>
<organism evidence="1 2">
    <name type="scientific">Caenimonas sedimenti</name>
    <dbReference type="NCBI Taxonomy" id="2596921"/>
    <lineage>
        <taxon>Bacteria</taxon>
        <taxon>Pseudomonadati</taxon>
        <taxon>Pseudomonadota</taxon>
        <taxon>Betaproteobacteria</taxon>
        <taxon>Burkholderiales</taxon>
        <taxon>Comamonadaceae</taxon>
        <taxon>Caenimonas</taxon>
    </lineage>
</organism>
<dbReference type="AlphaFoldDB" id="A0A562ZIK8"/>
<evidence type="ECO:0000313" key="2">
    <source>
        <dbReference type="Proteomes" id="UP000318199"/>
    </source>
</evidence>
<dbReference type="EMBL" id="VOBQ01000020">
    <property type="protein sequence ID" value="TWO68313.1"/>
    <property type="molecule type" value="Genomic_DNA"/>
</dbReference>
<dbReference type="OrthoDB" id="8912324at2"/>
<dbReference type="Proteomes" id="UP000318199">
    <property type="component" value="Unassembled WGS sequence"/>
</dbReference>
<dbReference type="Pfam" id="PF14375">
    <property type="entry name" value="Cys_rich_CWC"/>
    <property type="match status" value="1"/>
</dbReference>
<comment type="caution">
    <text evidence="1">The sequence shown here is derived from an EMBL/GenBank/DDBJ whole genome shotgun (WGS) entry which is preliminary data.</text>
</comment>
<dbReference type="InterPro" id="IPR032720">
    <property type="entry name" value="Cys_rich_CWC"/>
</dbReference>
<reference evidence="1 2" key="1">
    <citation type="submission" date="2019-07" db="EMBL/GenBank/DDBJ databases">
        <title>Caenimonas sedimenti sp. nov., isolated from activated sludge.</title>
        <authorList>
            <person name="Xu J."/>
        </authorList>
    </citation>
    <scope>NUCLEOTIDE SEQUENCE [LARGE SCALE GENOMIC DNA]</scope>
    <source>
        <strain evidence="1 2">HX-9-20</strain>
    </source>
</reference>
<gene>
    <name evidence="1" type="ORF">FN976_23635</name>
</gene>
<keyword evidence="2" id="KW-1185">Reference proteome</keyword>
<accession>A0A562ZIK8</accession>
<sequence>MQDTPVEPWAATACPLCGQANQCAMEAARANGTEPGTCWCAGVPFTAELLAAVPPGLKNRACICERCARRAAGIGGGQ</sequence>